<dbReference type="Proteomes" id="UP001190466">
    <property type="component" value="Chromosome"/>
</dbReference>
<proteinExistence type="predicted"/>
<protein>
    <recommendedName>
        <fullName evidence="3">Immunity protein 63 domain-containing protein</fullName>
    </recommendedName>
</protein>
<dbReference type="RefSeq" id="WP_316512208.1">
    <property type="nucleotide sequence ID" value="NZ_OY726395.1"/>
</dbReference>
<reference evidence="1 2" key="1">
    <citation type="submission" date="2023-08" db="EMBL/GenBank/DDBJ databases">
        <authorList>
            <person name="Folkvardsen B D."/>
            <person name="Norman A."/>
        </authorList>
    </citation>
    <scope>NUCLEOTIDE SEQUENCE [LARGE SCALE GENOMIC DNA]</scope>
    <source>
        <strain evidence="1 2">Mu0050</strain>
    </source>
</reference>
<dbReference type="EMBL" id="OY726395">
    <property type="protein sequence ID" value="CAJ1586169.1"/>
    <property type="molecule type" value="Genomic_DNA"/>
</dbReference>
<evidence type="ECO:0000313" key="2">
    <source>
        <dbReference type="Proteomes" id="UP001190466"/>
    </source>
</evidence>
<evidence type="ECO:0000313" key="1">
    <source>
        <dbReference type="EMBL" id="CAJ1586169.1"/>
    </source>
</evidence>
<keyword evidence="2" id="KW-1185">Reference proteome</keyword>
<organism evidence="1 2">
    <name type="scientific">[Mycobacterium] wendilense</name>
    <dbReference type="NCBI Taxonomy" id="3064284"/>
    <lineage>
        <taxon>Bacteria</taxon>
        <taxon>Bacillati</taxon>
        <taxon>Actinomycetota</taxon>
        <taxon>Actinomycetes</taxon>
        <taxon>Mycobacteriales</taxon>
        <taxon>Mycobacteriaceae</taxon>
        <taxon>Mycolicibacter</taxon>
    </lineage>
</organism>
<name>A0ABN9P795_9MYCO</name>
<gene>
    <name evidence="1" type="ORF">MU0050_004126</name>
</gene>
<evidence type="ECO:0008006" key="3">
    <source>
        <dbReference type="Google" id="ProtNLM"/>
    </source>
</evidence>
<sequence length="151" mass="17577">MRNDEFVIQAQEILGPTLSGRGFTLEEIDDAVDEGGRYGAALYYLSSDCKLQIYWSAREWEVNVMVAPLGSPNQHGLYDRSRRWHYLPEFSPRPNLSLEELVKKRREEGVKFLDDIGQLRQLVGHIDRYFEKAHTEILKQYGQEPLDFGEQ</sequence>
<accession>A0ABN9P795</accession>